<dbReference type="GO" id="GO:0043022">
    <property type="term" value="F:ribosome binding"/>
    <property type="evidence" value="ECO:0007669"/>
    <property type="project" value="UniProtKB-UniRule"/>
</dbReference>
<dbReference type="GO" id="GO:0005886">
    <property type="term" value="C:plasma membrane"/>
    <property type="evidence" value="ECO:0007669"/>
    <property type="project" value="UniProtKB-SubCell"/>
</dbReference>
<comment type="catalytic activity">
    <reaction evidence="7">
        <text>GTP + H2O = GDP + phosphate + H(+)</text>
        <dbReference type="Rhea" id="RHEA:19669"/>
        <dbReference type="ChEBI" id="CHEBI:15377"/>
        <dbReference type="ChEBI" id="CHEBI:15378"/>
        <dbReference type="ChEBI" id="CHEBI:37565"/>
        <dbReference type="ChEBI" id="CHEBI:43474"/>
        <dbReference type="ChEBI" id="CHEBI:58189"/>
        <dbReference type="EC" id="3.6.5.n1"/>
    </reaction>
</comment>
<dbReference type="Gene3D" id="2.40.30.10">
    <property type="entry name" value="Translation factors"/>
    <property type="match status" value="1"/>
</dbReference>
<dbReference type="InterPro" id="IPR031157">
    <property type="entry name" value="G_TR_CS"/>
</dbReference>
<reference evidence="9 10" key="1">
    <citation type="journal article" date="2016" name="Nat. Commun.">
        <title>Thousands of microbial genomes shed light on interconnected biogeochemical processes in an aquifer system.</title>
        <authorList>
            <person name="Anantharaman K."/>
            <person name="Brown C.T."/>
            <person name="Hug L.A."/>
            <person name="Sharon I."/>
            <person name="Castelle C.J."/>
            <person name="Probst A.J."/>
            <person name="Thomas B.C."/>
            <person name="Singh A."/>
            <person name="Wilkins M.J."/>
            <person name="Karaoz U."/>
            <person name="Brodie E.L."/>
            <person name="Williams K.H."/>
            <person name="Hubbard S.S."/>
            <person name="Banfield J.F."/>
        </authorList>
    </citation>
    <scope>NUCLEOTIDE SEQUENCE [LARGE SCALE GENOMIC DNA]</scope>
</reference>
<evidence type="ECO:0000256" key="7">
    <source>
        <dbReference type="HAMAP-Rule" id="MF_00071"/>
    </source>
</evidence>
<comment type="subcellular location">
    <subcellularLocation>
        <location evidence="7">Cell membrane</location>
        <topology evidence="7">Peripheral membrane protein</topology>
        <orientation evidence="7">Cytoplasmic side</orientation>
    </subcellularLocation>
</comment>
<evidence type="ECO:0000256" key="6">
    <source>
        <dbReference type="ARBA" id="ARBA00023136"/>
    </source>
</evidence>
<keyword evidence="9" id="KW-0251">Elongation factor</keyword>
<keyword evidence="5 7" id="KW-0342">GTP-binding</keyword>
<dbReference type="PRINTS" id="PR00315">
    <property type="entry name" value="ELONGATNFCT"/>
</dbReference>
<dbReference type="Gene3D" id="3.30.70.2570">
    <property type="entry name" value="Elongation factor 4, C-terminal domain"/>
    <property type="match status" value="1"/>
</dbReference>
<dbReference type="NCBIfam" id="TIGR01393">
    <property type="entry name" value="lepA"/>
    <property type="match status" value="1"/>
</dbReference>
<comment type="caution">
    <text evidence="9">The sequence shown here is derived from an EMBL/GenBank/DDBJ whole genome shotgun (WGS) entry which is preliminary data.</text>
</comment>
<proteinExistence type="inferred from homology"/>
<keyword evidence="7" id="KW-1003">Cell membrane</keyword>
<dbReference type="InterPro" id="IPR006297">
    <property type="entry name" value="EF-4"/>
</dbReference>
<dbReference type="Gene3D" id="3.30.70.870">
    <property type="entry name" value="Elongation Factor G (Translational Gtpase), domain 3"/>
    <property type="match status" value="1"/>
</dbReference>
<dbReference type="InterPro" id="IPR038363">
    <property type="entry name" value="LepA_C_sf"/>
</dbReference>
<dbReference type="GO" id="GO:0045727">
    <property type="term" value="P:positive regulation of translation"/>
    <property type="evidence" value="ECO:0007669"/>
    <property type="project" value="UniProtKB-UniRule"/>
</dbReference>
<feature type="domain" description="Tr-type G" evidence="8">
    <location>
        <begin position="3"/>
        <end position="191"/>
    </location>
</feature>
<dbReference type="InterPro" id="IPR035647">
    <property type="entry name" value="EFG_III/V"/>
</dbReference>
<dbReference type="InterPro" id="IPR000640">
    <property type="entry name" value="EFG_V-like"/>
</dbReference>
<dbReference type="InterPro" id="IPR009000">
    <property type="entry name" value="Transl_B-barrel_sf"/>
</dbReference>
<evidence type="ECO:0000256" key="3">
    <source>
        <dbReference type="ARBA" id="ARBA00022801"/>
    </source>
</evidence>
<dbReference type="CDD" id="cd01890">
    <property type="entry name" value="LepA"/>
    <property type="match status" value="1"/>
</dbReference>
<evidence type="ECO:0000256" key="4">
    <source>
        <dbReference type="ARBA" id="ARBA00022917"/>
    </source>
</evidence>
<dbReference type="HAMAP" id="MF_00071">
    <property type="entry name" value="LepA"/>
    <property type="match status" value="1"/>
</dbReference>
<keyword evidence="2 7" id="KW-0547">Nucleotide-binding</keyword>
<dbReference type="GO" id="GO:0005525">
    <property type="term" value="F:GTP binding"/>
    <property type="evidence" value="ECO:0007669"/>
    <property type="project" value="UniProtKB-UniRule"/>
</dbReference>
<sequence length="601" mass="66339">MSSNIRNFSIIAHVDHGKSTLADRMLELTDTIESRDMQEQVLDRMELERERGITIKMAPVRMLWTPQLEKNLSDRKQYVLNLIDTPGHVDFSYEVSRALSAVEGVVLLVDSTQGVEAQTLSVLSVAKNLGLSIVPVVSKIDSPNARVADITSELALLLGCSESEVLLASGKTGQGVPEILDAVVSRIPAPKSNASGVQALIFDFAYSDHRGVIVYARVFSGAIRKGDSLKFCAAGSDFQAIEVGWLTPKETPSTAFSEGEIGYIVTGIKKPGIASVGDTVTTARMPAQALHGYRAPSPVIWASVYPESQDDLVLLRQSLERLRLSDSSLSYEEESSGIMGKGFRCGFLGMLHLEIIIERLRREFNLNLVVTMPTTIYEVTHANGKIEEIYSPARLPDEAAAKRVRELWTKVAVIAPPAYVGAVTQLLYEHEAVIGDTESLPDGKVQISAEMPLRELMRGFFDKLKSVSSGFASLSYELIGLRDADVVRLDVLVAEEVVPAFSRIVSRRRVRTEAEAMVEKLEKLLPRQMFVLKIQAKAMGRILAARRVSALRKDVTGYLYGGDITRKMKLLEKQKRGKKKMLARGRVDIPHDVFLKVVRES</sequence>
<name>A0A1G2G2T1_9BACT</name>
<dbReference type="InterPro" id="IPR041095">
    <property type="entry name" value="EFG_II"/>
</dbReference>
<evidence type="ECO:0000313" key="10">
    <source>
        <dbReference type="Proteomes" id="UP000177480"/>
    </source>
</evidence>
<dbReference type="PANTHER" id="PTHR43512:SF4">
    <property type="entry name" value="TRANSLATION FACTOR GUF1 HOMOLOG, CHLOROPLASTIC"/>
    <property type="match status" value="1"/>
</dbReference>
<dbReference type="Proteomes" id="UP000177480">
    <property type="component" value="Unassembled WGS sequence"/>
</dbReference>
<dbReference type="Pfam" id="PF14492">
    <property type="entry name" value="EFG_III"/>
    <property type="match status" value="1"/>
</dbReference>
<comment type="function">
    <text evidence="7">Required for accurate and efficient protein synthesis under certain stress conditions. May act as a fidelity factor of the translation reaction, by catalyzing a one-codon backward translocation of tRNAs on improperly translocated ribosomes. Back-translocation proceeds from a post-translocation (POST) complex to a pre-translocation (PRE) complex, thus giving elongation factor G a second chance to translocate the tRNAs correctly. Binds to ribosomes in a GTP-dependent manner.</text>
</comment>
<evidence type="ECO:0000313" key="9">
    <source>
        <dbReference type="EMBL" id="OGZ44118.1"/>
    </source>
</evidence>
<keyword evidence="6 7" id="KW-0472">Membrane</keyword>
<dbReference type="InterPro" id="IPR027417">
    <property type="entry name" value="P-loop_NTPase"/>
</dbReference>
<accession>A0A1G2G2T1</accession>
<dbReference type="GO" id="GO:0003924">
    <property type="term" value="F:GTPase activity"/>
    <property type="evidence" value="ECO:0007669"/>
    <property type="project" value="UniProtKB-UniRule"/>
</dbReference>
<dbReference type="GO" id="GO:0003746">
    <property type="term" value="F:translation elongation factor activity"/>
    <property type="evidence" value="ECO:0007669"/>
    <property type="project" value="UniProtKB-UniRule"/>
</dbReference>
<dbReference type="InterPro" id="IPR000795">
    <property type="entry name" value="T_Tr_GTP-bd_dom"/>
</dbReference>
<gene>
    <name evidence="7" type="primary">lepA</name>
    <name evidence="9" type="ORF">A2719_00020</name>
</gene>
<dbReference type="PANTHER" id="PTHR43512">
    <property type="entry name" value="TRANSLATION FACTOR GUF1-RELATED"/>
    <property type="match status" value="1"/>
</dbReference>
<dbReference type="STRING" id="1802114.A2719_00020"/>
<dbReference type="InterPro" id="IPR013842">
    <property type="entry name" value="LepA_CTD"/>
</dbReference>
<dbReference type="SUPFAM" id="SSF54980">
    <property type="entry name" value="EF-G C-terminal domain-like"/>
    <property type="match status" value="2"/>
</dbReference>
<keyword evidence="3 7" id="KW-0378">Hydrolase</keyword>
<dbReference type="Pfam" id="PF00009">
    <property type="entry name" value="GTP_EFTU"/>
    <property type="match status" value="1"/>
</dbReference>
<dbReference type="SUPFAM" id="SSF50447">
    <property type="entry name" value="Translation proteins"/>
    <property type="match status" value="1"/>
</dbReference>
<organism evidence="9 10">
    <name type="scientific">Candidatus Ryanbacteria bacterium RIFCSPHIGHO2_01_FULL_45_22</name>
    <dbReference type="NCBI Taxonomy" id="1802114"/>
    <lineage>
        <taxon>Bacteria</taxon>
        <taxon>Candidatus Ryaniibacteriota</taxon>
    </lineage>
</organism>
<feature type="binding site" evidence="7">
    <location>
        <begin position="138"/>
        <end position="141"/>
    </location>
    <ligand>
        <name>GTP</name>
        <dbReference type="ChEBI" id="CHEBI:37565"/>
    </ligand>
</feature>
<evidence type="ECO:0000256" key="1">
    <source>
        <dbReference type="ARBA" id="ARBA00005454"/>
    </source>
</evidence>
<dbReference type="AlphaFoldDB" id="A0A1G2G2T1"/>
<feature type="binding site" evidence="7">
    <location>
        <begin position="15"/>
        <end position="20"/>
    </location>
    <ligand>
        <name>GTP</name>
        <dbReference type="ChEBI" id="CHEBI:37565"/>
    </ligand>
</feature>
<dbReference type="EMBL" id="MHNK01000009">
    <property type="protein sequence ID" value="OGZ44118.1"/>
    <property type="molecule type" value="Genomic_DNA"/>
</dbReference>
<dbReference type="SUPFAM" id="SSF52540">
    <property type="entry name" value="P-loop containing nucleoside triphosphate hydrolases"/>
    <property type="match status" value="1"/>
</dbReference>
<comment type="similarity">
    <text evidence="1 7">Belongs to the TRAFAC class translation factor GTPase superfamily. Classic translation factor GTPase family. LepA subfamily.</text>
</comment>
<dbReference type="Gene3D" id="3.40.50.300">
    <property type="entry name" value="P-loop containing nucleotide triphosphate hydrolases"/>
    <property type="match status" value="1"/>
</dbReference>
<evidence type="ECO:0000256" key="5">
    <source>
        <dbReference type="ARBA" id="ARBA00023134"/>
    </source>
</evidence>
<dbReference type="EC" id="3.6.5.n1" evidence="7"/>
<dbReference type="InterPro" id="IPR005225">
    <property type="entry name" value="Small_GTP-bd"/>
</dbReference>
<dbReference type="Gene3D" id="3.30.70.240">
    <property type="match status" value="1"/>
</dbReference>
<evidence type="ECO:0000256" key="2">
    <source>
        <dbReference type="ARBA" id="ARBA00022741"/>
    </source>
</evidence>
<evidence type="ECO:0000259" key="8">
    <source>
        <dbReference type="PROSITE" id="PS51722"/>
    </source>
</evidence>
<dbReference type="NCBIfam" id="TIGR00231">
    <property type="entry name" value="small_GTP"/>
    <property type="match status" value="1"/>
</dbReference>
<protein>
    <recommendedName>
        <fullName evidence="7">Elongation factor 4</fullName>
        <shortName evidence="7">EF-4</shortName>
        <ecNumber evidence="7">3.6.5.n1</ecNumber>
    </recommendedName>
    <alternativeName>
        <fullName evidence="7">Ribosomal back-translocase LepA</fullName>
    </alternativeName>
</protein>
<dbReference type="PROSITE" id="PS00301">
    <property type="entry name" value="G_TR_1"/>
    <property type="match status" value="1"/>
</dbReference>
<dbReference type="PROSITE" id="PS51722">
    <property type="entry name" value="G_TR_2"/>
    <property type="match status" value="1"/>
</dbReference>
<keyword evidence="4 7" id="KW-0648">Protein biosynthesis</keyword>
<dbReference type="Pfam" id="PF00679">
    <property type="entry name" value="EFG_C"/>
    <property type="match status" value="1"/>
</dbReference>
<dbReference type="Pfam" id="PF06421">
    <property type="entry name" value="LepA_C"/>
    <property type="match status" value="1"/>
</dbReference>